<name>A0A395VXC6_BACOV</name>
<dbReference type="AlphaFoldDB" id="A0A395VXC6"/>
<evidence type="ECO:0000313" key="2">
    <source>
        <dbReference type="Proteomes" id="UP000266492"/>
    </source>
</evidence>
<reference evidence="1 2" key="1">
    <citation type="submission" date="2018-08" db="EMBL/GenBank/DDBJ databases">
        <title>A genome reference for cultivated species of the human gut microbiota.</title>
        <authorList>
            <person name="Zou Y."/>
            <person name="Xue W."/>
            <person name="Luo G."/>
        </authorList>
    </citation>
    <scope>NUCLEOTIDE SEQUENCE [LARGE SCALE GENOMIC DNA]</scope>
    <source>
        <strain evidence="1 2">AF20-9LB</strain>
    </source>
</reference>
<dbReference type="RefSeq" id="WP_118419070.1">
    <property type="nucleotide sequence ID" value="NZ_CP134818.1"/>
</dbReference>
<evidence type="ECO:0000313" key="1">
    <source>
        <dbReference type="EMBL" id="RGS80770.1"/>
    </source>
</evidence>
<protein>
    <submittedName>
        <fullName evidence="1">Uncharacterized protein</fullName>
    </submittedName>
</protein>
<sequence length="117" mass="13390">MKGILLKYNDYTYKISVASAASIVVGLNGIRNFECHLQAGAFDPQRNTFIQWVGEFVPLDVKLSMTVGNIDAVSEPIRVDERTEDRCCVADDKINDSEDWENKLRRFRHLEAILKEK</sequence>
<dbReference type="Proteomes" id="UP000266492">
    <property type="component" value="Unassembled WGS sequence"/>
</dbReference>
<accession>A0A395VXC6</accession>
<proteinExistence type="predicted"/>
<dbReference type="EMBL" id="QRVZ01000021">
    <property type="protein sequence ID" value="RGS80770.1"/>
    <property type="molecule type" value="Genomic_DNA"/>
</dbReference>
<organism evidence="1 2">
    <name type="scientific">Bacteroides ovatus</name>
    <dbReference type="NCBI Taxonomy" id="28116"/>
    <lineage>
        <taxon>Bacteria</taxon>
        <taxon>Pseudomonadati</taxon>
        <taxon>Bacteroidota</taxon>
        <taxon>Bacteroidia</taxon>
        <taxon>Bacteroidales</taxon>
        <taxon>Bacteroidaceae</taxon>
        <taxon>Bacteroides</taxon>
    </lineage>
</organism>
<comment type="caution">
    <text evidence="1">The sequence shown here is derived from an EMBL/GenBank/DDBJ whole genome shotgun (WGS) entry which is preliminary data.</text>
</comment>
<gene>
    <name evidence="1" type="ORF">DWX70_20635</name>
</gene>